<evidence type="ECO:0000256" key="2">
    <source>
        <dbReference type="SAM" id="SignalP"/>
    </source>
</evidence>
<keyword evidence="2" id="KW-0732">Signal</keyword>
<keyword evidence="1" id="KW-1133">Transmembrane helix</keyword>
<evidence type="ECO:0000313" key="4">
    <source>
        <dbReference type="Proteomes" id="UP001241110"/>
    </source>
</evidence>
<feature type="transmembrane region" description="Helical" evidence="1">
    <location>
        <begin position="93"/>
        <end position="112"/>
    </location>
</feature>
<dbReference type="RefSeq" id="WP_313976899.1">
    <property type="nucleotide sequence ID" value="NZ_JASJOR010000007.1"/>
</dbReference>
<organism evidence="3 4">
    <name type="scientific">Xanthocytophaga flava</name>
    <dbReference type="NCBI Taxonomy" id="3048013"/>
    <lineage>
        <taxon>Bacteria</taxon>
        <taxon>Pseudomonadati</taxon>
        <taxon>Bacteroidota</taxon>
        <taxon>Cytophagia</taxon>
        <taxon>Cytophagales</taxon>
        <taxon>Rhodocytophagaceae</taxon>
        <taxon>Xanthocytophaga</taxon>
    </lineage>
</organism>
<protein>
    <submittedName>
        <fullName evidence="3">Uncharacterized protein</fullName>
    </submittedName>
</protein>
<proteinExistence type="predicted"/>
<feature type="chain" id="PRO_5041922767" evidence="2">
    <location>
        <begin position="26"/>
        <end position="173"/>
    </location>
</feature>
<feature type="transmembrane region" description="Helical" evidence="1">
    <location>
        <begin position="119"/>
        <end position="139"/>
    </location>
</feature>
<dbReference type="EMBL" id="JASJOS010000003">
    <property type="protein sequence ID" value="MDJ1480320.1"/>
    <property type="molecule type" value="Genomic_DNA"/>
</dbReference>
<name>A0AAE3QMT6_9BACT</name>
<evidence type="ECO:0000256" key="1">
    <source>
        <dbReference type="SAM" id="Phobius"/>
    </source>
</evidence>
<gene>
    <name evidence="3" type="ORF">QNI16_07480</name>
</gene>
<keyword evidence="1" id="KW-0472">Membrane</keyword>
<sequence length="173" mass="19338">MPLHPRYIITLCLFCLCAFVQIADAQDALVLTKRKNKRLEKYFFVGDRITFRLNNSSLFETGVITQITKNTFLTNGHAVIIDSLAVVSENGRGLKFALGMISATVGGVILFAGIFQGAWVFPLGAAFFGSGLVQAGIYGTRLLMHNRYNVRGKWRFDAKQLEKEPEDEVEDEK</sequence>
<comment type="caution">
    <text evidence="3">The sequence shown here is derived from an EMBL/GenBank/DDBJ whole genome shotgun (WGS) entry which is preliminary data.</text>
</comment>
<dbReference type="Proteomes" id="UP001241110">
    <property type="component" value="Unassembled WGS sequence"/>
</dbReference>
<accession>A0AAE3QMT6</accession>
<dbReference type="AlphaFoldDB" id="A0AAE3QMT6"/>
<reference evidence="3" key="1">
    <citation type="submission" date="2023-05" db="EMBL/GenBank/DDBJ databases">
        <authorList>
            <person name="Zhang X."/>
        </authorList>
    </citation>
    <scope>NUCLEOTIDE SEQUENCE</scope>
    <source>
        <strain evidence="3">YF14B1</strain>
    </source>
</reference>
<keyword evidence="1" id="KW-0812">Transmembrane</keyword>
<evidence type="ECO:0000313" key="3">
    <source>
        <dbReference type="EMBL" id="MDJ1480320.1"/>
    </source>
</evidence>
<feature type="signal peptide" evidence="2">
    <location>
        <begin position="1"/>
        <end position="25"/>
    </location>
</feature>